<keyword evidence="4" id="KW-0223">Dioxygenase</keyword>
<evidence type="ECO:0000256" key="5">
    <source>
        <dbReference type="ARBA" id="ARBA00023002"/>
    </source>
</evidence>
<evidence type="ECO:0000256" key="7">
    <source>
        <dbReference type="ARBA" id="ARBA00037909"/>
    </source>
</evidence>
<dbReference type="SUPFAM" id="SSF51197">
    <property type="entry name" value="Clavaminate synthase-like"/>
    <property type="match status" value="1"/>
</dbReference>
<evidence type="ECO:0000256" key="9">
    <source>
        <dbReference type="ARBA" id="ARBA00066695"/>
    </source>
</evidence>
<gene>
    <name evidence="12" type="primary">Dc3h1</name>
</gene>
<dbReference type="Pfam" id="PF14226">
    <property type="entry name" value="DIOX_N"/>
    <property type="match status" value="1"/>
</dbReference>
<keyword evidence="6 10" id="KW-0408">Iron</keyword>
<dbReference type="InterPro" id="IPR044861">
    <property type="entry name" value="IPNS-like_FE2OG_OXY"/>
</dbReference>
<evidence type="ECO:0000259" key="11">
    <source>
        <dbReference type="PROSITE" id="PS51471"/>
    </source>
</evidence>
<dbReference type="AlphaFoldDB" id="Q6F6H7"/>
<dbReference type="GO" id="GO:0016707">
    <property type="term" value="F:gibberellin 3-beta-dioxygenase activity"/>
    <property type="evidence" value="ECO:0007669"/>
    <property type="project" value="UniProtKB-EC"/>
</dbReference>
<evidence type="ECO:0000256" key="10">
    <source>
        <dbReference type="RuleBase" id="RU003682"/>
    </source>
</evidence>
<dbReference type="GO" id="GO:0046872">
    <property type="term" value="F:metal ion binding"/>
    <property type="evidence" value="ECO:0007669"/>
    <property type="project" value="UniProtKB-KW"/>
</dbReference>
<dbReference type="FunFam" id="2.60.120.330:FF:000013">
    <property type="entry name" value="Gibberellin 3-beta-dioxygenase 1"/>
    <property type="match status" value="1"/>
</dbReference>
<keyword evidence="5 10" id="KW-0560">Oxidoreductase</keyword>
<dbReference type="InterPro" id="IPR026992">
    <property type="entry name" value="DIOX_N"/>
</dbReference>
<reference evidence="12" key="1">
    <citation type="journal article" date="2003" name="Biosci. Biotechnol. Biochem.">
        <title>Gibberellin is essentially required for carrot (Daucus carota L.) somatic embryogenesis: dynamic regulation of gibberellin 3-oxidase gene expressions.</title>
        <authorList>
            <person name="Mitsuhashi W."/>
            <person name="Toyomasu T."/>
            <person name="Masui H."/>
            <person name="Katho T."/>
            <person name="Nakaminami K."/>
            <person name="Kashiwagi Y."/>
            <person name="Akutsu M."/>
            <person name="Kenmoku H."/>
            <person name="Sassa T."/>
            <person name="Yamaguchi S."/>
            <person name="Kamiya Y."/>
            <person name="Kamada H."/>
        </authorList>
    </citation>
    <scope>NUCLEOTIDE SEQUENCE</scope>
</reference>
<evidence type="ECO:0000256" key="3">
    <source>
        <dbReference type="ARBA" id="ARBA00022723"/>
    </source>
</evidence>
<dbReference type="InterPro" id="IPR005123">
    <property type="entry name" value="Oxoglu/Fe-dep_dioxygenase_dom"/>
</dbReference>
<evidence type="ECO:0000313" key="12">
    <source>
        <dbReference type="EMBL" id="BAD30035.1"/>
    </source>
</evidence>
<evidence type="ECO:0000256" key="1">
    <source>
        <dbReference type="ARBA" id="ARBA00001961"/>
    </source>
</evidence>
<feature type="domain" description="Fe2OG dioxygenase" evidence="11">
    <location>
        <begin position="185"/>
        <end position="290"/>
    </location>
</feature>
<evidence type="ECO:0000256" key="4">
    <source>
        <dbReference type="ARBA" id="ARBA00022964"/>
    </source>
</evidence>
<protein>
    <recommendedName>
        <fullName evidence="9">gibberellin 3beta-dioxygenase</fullName>
        <ecNumber evidence="9">1.14.11.15</ecNumber>
    </recommendedName>
</protein>
<comment type="pathway">
    <text evidence="7">Plant hormone biosynthesis; gibberellin biosynthesis.</text>
</comment>
<dbReference type="GO" id="GO:0009686">
    <property type="term" value="P:gibberellin biosynthetic process"/>
    <property type="evidence" value="ECO:0007669"/>
    <property type="project" value="UniProtKB-ARBA"/>
</dbReference>
<comment type="pathway">
    <text evidence="2">Hormone biosynthesis.</text>
</comment>
<keyword evidence="3 10" id="KW-0479">Metal-binding</keyword>
<accession>Q6F6H7</accession>
<comment type="cofactor">
    <cofactor evidence="1">
        <name>L-ascorbate</name>
        <dbReference type="ChEBI" id="CHEBI:38290"/>
    </cofactor>
</comment>
<sequence>MLTEESYQTQYLDLNSIKELPESHTWTSLQDDCTDCLSNESESLPIIDLNDPDVLALVRHACETWGVLQVKNHGVSLRLLEDMEAATTKLFSLPIEQKLKVSLSSSNDISGYRLPKISPFFPKFMWREGFTIFGSPVEHAVKLWPQDYKPFCDLVEEYGKEMKNLAERLMWLMLKSLGITEEDINWSSLGGAAIQLNSYPVCPDPDRAMGLAEHTDSSLLTILYQNNTTGLQIFREGTGWLTVQPHTGVLVVNIGDLMHILSNGLYPSVLHRALVNRKQQRISVAYIYRPPANVLISPLPKLVDHYHLCLFRPITWTEYLELKSKHFTNTLSLIRISGSPNVVS</sequence>
<dbReference type="PROSITE" id="PS51471">
    <property type="entry name" value="FE2OG_OXY"/>
    <property type="match status" value="1"/>
</dbReference>
<dbReference type="EC" id="1.14.11.15" evidence="9"/>
<evidence type="ECO:0000256" key="8">
    <source>
        <dbReference type="ARBA" id="ARBA00061560"/>
    </source>
</evidence>
<comment type="similarity">
    <text evidence="8">Belongs to the iron/ascorbate-dependent oxidoreductase family. GA3OX subfamily.</text>
</comment>
<dbReference type="EMBL" id="AB067636">
    <property type="protein sequence ID" value="BAD30035.1"/>
    <property type="molecule type" value="mRNA"/>
</dbReference>
<dbReference type="PANTHER" id="PTHR47990">
    <property type="entry name" value="2-OXOGLUTARATE (2OG) AND FE(II)-DEPENDENT OXYGENASE SUPERFAMILY PROTEIN-RELATED"/>
    <property type="match status" value="1"/>
</dbReference>
<evidence type="ECO:0000256" key="6">
    <source>
        <dbReference type="ARBA" id="ARBA00023004"/>
    </source>
</evidence>
<dbReference type="Gene3D" id="2.60.120.330">
    <property type="entry name" value="B-lactam Antibiotic, Isopenicillin N Synthase, Chain"/>
    <property type="match status" value="1"/>
</dbReference>
<dbReference type="InterPro" id="IPR027443">
    <property type="entry name" value="IPNS-like_sf"/>
</dbReference>
<proteinExistence type="evidence at transcript level"/>
<dbReference type="InterPro" id="IPR050231">
    <property type="entry name" value="Iron_ascorbate_oxido_reductase"/>
</dbReference>
<organism evidence="12">
    <name type="scientific">Daucus carota</name>
    <name type="common">Wild carrot</name>
    <dbReference type="NCBI Taxonomy" id="4039"/>
    <lineage>
        <taxon>Eukaryota</taxon>
        <taxon>Viridiplantae</taxon>
        <taxon>Streptophyta</taxon>
        <taxon>Embryophyta</taxon>
        <taxon>Tracheophyta</taxon>
        <taxon>Spermatophyta</taxon>
        <taxon>Magnoliopsida</taxon>
        <taxon>eudicotyledons</taxon>
        <taxon>Gunneridae</taxon>
        <taxon>Pentapetalae</taxon>
        <taxon>asterids</taxon>
        <taxon>campanulids</taxon>
        <taxon>Apiales</taxon>
        <taxon>Apiaceae</taxon>
        <taxon>Apioideae</taxon>
        <taxon>Scandiceae</taxon>
        <taxon>Daucinae</taxon>
        <taxon>Daucus</taxon>
        <taxon>Daucus sect. Daucus</taxon>
    </lineage>
</organism>
<name>Q6F6H7_DAUCA</name>
<dbReference type="Pfam" id="PF03171">
    <property type="entry name" value="2OG-FeII_Oxy"/>
    <property type="match status" value="1"/>
</dbReference>
<evidence type="ECO:0000256" key="2">
    <source>
        <dbReference type="ARBA" id="ARBA00004972"/>
    </source>
</evidence>